<comment type="caution">
    <text evidence="1">The sequence shown here is derived from an EMBL/GenBank/DDBJ whole genome shotgun (WGS) entry which is preliminary data.</text>
</comment>
<evidence type="ECO:0000313" key="1">
    <source>
        <dbReference type="EMBL" id="HFQ79487.1"/>
    </source>
</evidence>
<protein>
    <submittedName>
        <fullName evidence="1">Uncharacterized protein</fullName>
    </submittedName>
</protein>
<proteinExistence type="predicted"/>
<sequence length="215" mass="24225">MVLIEVNKQIRDVYVVVYDPKKFIKVLEILDKYGIKVRGVDANTKSIHGIIIVDDGGRQYLASNSVDVYGYIIDIDEWGFEKGLASAIVFAKTSIIRPLMNIIVGIDYGKSIGIAIIVNSDIVYTNSYRSKENALKDIKFFIENVDTQIKIIRIGIASNLEDAFIDTLIDTFRDIASIELVPEHKSSKLRHFIDRQRLKADEVAAINIALYRGNS</sequence>
<organism evidence="1">
    <name type="scientific">Ignisphaera aggregans</name>
    <dbReference type="NCBI Taxonomy" id="334771"/>
    <lineage>
        <taxon>Archaea</taxon>
        <taxon>Thermoproteota</taxon>
        <taxon>Thermoprotei</taxon>
        <taxon>Desulfurococcales</taxon>
        <taxon>Desulfurococcaceae</taxon>
        <taxon>Ignisphaera</taxon>
    </lineage>
</organism>
<gene>
    <name evidence="1" type="ORF">ENT99_07330</name>
</gene>
<name>A0A832ABF7_9CREN</name>
<reference evidence="1" key="1">
    <citation type="journal article" date="2020" name="mSystems">
        <title>Genome- and Community-Level Interaction Insights into Carbon Utilization and Element Cycling Functions of Hydrothermarchaeota in Hydrothermal Sediment.</title>
        <authorList>
            <person name="Zhou Z."/>
            <person name="Liu Y."/>
            <person name="Xu W."/>
            <person name="Pan J."/>
            <person name="Luo Z.H."/>
            <person name="Li M."/>
        </authorList>
    </citation>
    <scope>NUCLEOTIDE SEQUENCE</scope>
    <source>
        <strain evidence="1">SpSt-629</strain>
    </source>
</reference>
<dbReference type="AlphaFoldDB" id="A0A832ABF7"/>
<accession>A0A832ABF7</accession>
<dbReference type="EMBL" id="DTAU01000139">
    <property type="protein sequence ID" value="HFQ79487.1"/>
    <property type="molecule type" value="Genomic_DNA"/>
</dbReference>